<evidence type="ECO:0000256" key="5">
    <source>
        <dbReference type="RuleBase" id="RU363034"/>
    </source>
</evidence>
<evidence type="ECO:0000313" key="12">
    <source>
        <dbReference type="RefSeq" id="XP_055890857.1"/>
    </source>
</evidence>
<dbReference type="GO" id="GO:0004252">
    <property type="term" value="F:serine-type endopeptidase activity"/>
    <property type="evidence" value="ECO:0007669"/>
    <property type="project" value="InterPro"/>
</dbReference>
<dbReference type="InterPro" id="IPR001314">
    <property type="entry name" value="Peptidase_S1A"/>
</dbReference>
<dbReference type="RefSeq" id="XP_055890854.1">
    <property type="nucleotide sequence ID" value="XM_056034879.1"/>
</dbReference>
<dbReference type="InterPro" id="IPR033116">
    <property type="entry name" value="TRYPSIN_SER"/>
</dbReference>
<dbReference type="SMART" id="SM00020">
    <property type="entry name" value="Tryp_SPc"/>
    <property type="match status" value="1"/>
</dbReference>
<dbReference type="Gene3D" id="2.40.10.10">
    <property type="entry name" value="Trypsin-like serine proteases"/>
    <property type="match status" value="1"/>
</dbReference>
<dbReference type="PROSITE" id="PS50240">
    <property type="entry name" value="TRYPSIN_DOM"/>
    <property type="match status" value="1"/>
</dbReference>
<keyword evidence="2 5" id="KW-0378">Hydrolase</keyword>
<evidence type="ECO:0000256" key="4">
    <source>
        <dbReference type="ARBA" id="ARBA00023157"/>
    </source>
</evidence>
<reference evidence="9 10" key="1">
    <citation type="submission" date="2025-04" db="UniProtKB">
        <authorList>
            <consortium name="RefSeq"/>
        </authorList>
    </citation>
    <scope>IDENTIFICATION</scope>
</reference>
<dbReference type="RefSeq" id="XP_055890856.1">
    <property type="nucleotide sequence ID" value="XM_056034881.1"/>
</dbReference>
<dbReference type="InterPro" id="IPR009003">
    <property type="entry name" value="Peptidase_S1_PA"/>
</dbReference>
<evidence type="ECO:0000313" key="9">
    <source>
        <dbReference type="RefSeq" id="XP_055890854.1"/>
    </source>
</evidence>
<evidence type="ECO:0000256" key="2">
    <source>
        <dbReference type="ARBA" id="ARBA00022801"/>
    </source>
</evidence>
<dbReference type="Proteomes" id="UP001165740">
    <property type="component" value="Chromosome 7"/>
</dbReference>
<evidence type="ECO:0000256" key="1">
    <source>
        <dbReference type="ARBA" id="ARBA00022670"/>
    </source>
</evidence>
<feature type="domain" description="Peptidase S1" evidence="7">
    <location>
        <begin position="41"/>
        <end position="277"/>
    </location>
</feature>
<evidence type="ECO:0000256" key="3">
    <source>
        <dbReference type="ARBA" id="ARBA00022825"/>
    </source>
</evidence>
<dbReference type="RefSeq" id="XP_055890857.1">
    <property type="nucleotide sequence ID" value="XM_056034882.1"/>
</dbReference>
<dbReference type="GO" id="GO:0006508">
    <property type="term" value="P:proteolysis"/>
    <property type="evidence" value="ECO:0007669"/>
    <property type="project" value="UniProtKB-KW"/>
</dbReference>
<gene>
    <name evidence="9 10 11 12" type="primary">LOC106057385</name>
</gene>
<keyword evidence="6" id="KW-0732">Signal</keyword>
<feature type="chain" id="PRO_5044702906" evidence="6">
    <location>
        <begin position="28"/>
        <end position="278"/>
    </location>
</feature>
<evidence type="ECO:0000313" key="11">
    <source>
        <dbReference type="RefSeq" id="XP_055890856.1"/>
    </source>
</evidence>
<feature type="signal peptide" evidence="6">
    <location>
        <begin position="1"/>
        <end position="27"/>
    </location>
</feature>
<keyword evidence="8" id="KW-1185">Reference proteome</keyword>
<keyword evidence="3 5" id="KW-0720">Serine protease</keyword>
<dbReference type="RefSeq" id="XP_055890855.1">
    <property type="nucleotide sequence ID" value="XM_056034880.1"/>
</dbReference>
<dbReference type="CDD" id="cd00190">
    <property type="entry name" value="Tryp_SPc"/>
    <property type="match status" value="1"/>
</dbReference>
<proteinExistence type="predicted"/>
<keyword evidence="1 5" id="KW-0645">Protease</keyword>
<dbReference type="SUPFAM" id="SSF50494">
    <property type="entry name" value="Trypsin-like serine proteases"/>
    <property type="match status" value="1"/>
</dbReference>
<dbReference type="InterPro" id="IPR001254">
    <property type="entry name" value="Trypsin_dom"/>
</dbReference>
<evidence type="ECO:0000313" key="8">
    <source>
        <dbReference type="Proteomes" id="UP001165740"/>
    </source>
</evidence>
<dbReference type="Pfam" id="PF00089">
    <property type="entry name" value="Trypsin"/>
    <property type="match status" value="1"/>
</dbReference>
<dbReference type="PROSITE" id="PS00135">
    <property type="entry name" value="TRYPSIN_SER"/>
    <property type="match status" value="1"/>
</dbReference>
<dbReference type="GeneID" id="106057385"/>
<evidence type="ECO:0000313" key="10">
    <source>
        <dbReference type="RefSeq" id="XP_055890855.1"/>
    </source>
</evidence>
<dbReference type="InterPro" id="IPR018114">
    <property type="entry name" value="TRYPSIN_HIS"/>
</dbReference>
<dbReference type="AlphaFoldDB" id="A0A9W3AU80"/>
<dbReference type="PRINTS" id="PR00722">
    <property type="entry name" value="CHYMOTRYPSIN"/>
</dbReference>
<evidence type="ECO:0000259" key="7">
    <source>
        <dbReference type="PROSITE" id="PS50240"/>
    </source>
</evidence>
<sequence>MFCLPEMPKVLLIIIYFSLSALQVVNSQTGGCGPNHSRGRVVGGWPAAECEFPWQVAITIGTVFCGGTIVDKRHIVTAAHCMKDKKTGQPFPASSVYVRAGSSFLSNTRVYRVSNVNVHPKHTSILKDYDVAVLTLAQDLIFSYCVAPVCLPDPGENADDVDYCTTSGWGVTDFYSNALPQRLRSVELPIVDQYLCQQSYGTRLVNNLKLCAGDYYNGGTDSCQGDSGGPLVCLKQGRFVLYGIVSFGTGCAKPYYPGIYTRVTSYYIRAFIQSALQN</sequence>
<dbReference type="PANTHER" id="PTHR24252">
    <property type="entry name" value="ACROSIN-RELATED"/>
    <property type="match status" value="1"/>
</dbReference>
<dbReference type="PANTHER" id="PTHR24252:SF7">
    <property type="entry name" value="HYALIN"/>
    <property type="match status" value="1"/>
</dbReference>
<evidence type="ECO:0000256" key="6">
    <source>
        <dbReference type="SAM" id="SignalP"/>
    </source>
</evidence>
<protein>
    <submittedName>
        <fullName evidence="9 10">Transmembrane protease serine 9-like isoform X3</fullName>
    </submittedName>
</protein>
<accession>A0A9W3AU80</accession>
<name>A0A9W3AU80_BIOGL</name>
<dbReference type="FunFam" id="2.40.10.10:FF:000003">
    <property type="entry name" value="Transmembrane serine protease 3"/>
    <property type="match status" value="1"/>
</dbReference>
<keyword evidence="4" id="KW-1015">Disulfide bond</keyword>
<dbReference type="InterPro" id="IPR043504">
    <property type="entry name" value="Peptidase_S1_PA_chymotrypsin"/>
</dbReference>
<organism evidence="8 12">
    <name type="scientific">Biomphalaria glabrata</name>
    <name type="common">Bloodfluke planorb</name>
    <name type="synonym">Freshwater snail</name>
    <dbReference type="NCBI Taxonomy" id="6526"/>
    <lineage>
        <taxon>Eukaryota</taxon>
        <taxon>Metazoa</taxon>
        <taxon>Spiralia</taxon>
        <taxon>Lophotrochozoa</taxon>
        <taxon>Mollusca</taxon>
        <taxon>Gastropoda</taxon>
        <taxon>Heterobranchia</taxon>
        <taxon>Euthyneura</taxon>
        <taxon>Panpulmonata</taxon>
        <taxon>Hygrophila</taxon>
        <taxon>Lymnaeoidea</taxon>
        <taxon>Planorbidae</taxon>
        <taxon>Biomphalaria</taxon>
    </lineage>
</organism>
<dbReference type="PROSITE" id="PS00134">
    <property type="entry name" value="TRYPSIN_HIS"/>
    <property type="match status" value="1"/>
</dbReference>